<evidence type="ECO:0000313" key="1">
    <source>
        <dbReference type="EMBL" id="KAA9347104.1"/>
    </source>
</evidence>
<dbReference type="InterPro" id="IPR025234">
    <property type="entry name" value="YjzH-like"/>
</dbReference>
<accession>A0A5N1J811</accession>
<dbReference type="Pfam" id="PF13783">
    <property type="entry name" value="DUF4177"/>
    <property type="match status" value="1"/>
</dbReference>
<reference evidence="1 2" key="1">
    <citation type="submission" date="2019-09" db="EMBL/GenBank/DDBJ databases">
        <title>Genome Sequence of Larkinella sp MA1.</title>
        <authorList>
            <person name="Srinivasan S."/>
        </authorList>
    </citation>
    <scope>NUCLEOTIDE SEQUENCE [LARGE SCALE GENOMIC DNA]</scope>
    <source>
        <strain evidence="1 2">MA1</strain>
    </source>
</reference>
<sequence length="69" mass="7805">MKKFEYRILEVKAHGFWGGGQIESEALLQKLNELGKEGWDMASSFSTNMHQGQSRAAILILKRELVEPA</sequence>
<protein>
    <submittedName>
        <fullName evidence="1">DUF4177 domain-containing protein</fullName>
    </submittedName>
</protein>
<dbReference type="AlphaFoldDB" id="A0A5N1J811"/>
<dbReference type="EMBL" id="VTWS01000008">
    <property type="protein sequence ID" value="KAA9347104.1"/>
    <property type="molecule type" value="Genomic_DNA"/>
</dbReference>
<dbReference type="RefSeq" id="WP_150880684.1">
    <property type="nucleotide sequence ID" value="NZ_VTWS01000008.1"/>
</dbReference>
<dbReference type="Proteomes" id="UP000326344">
    <property type="component" value="Unassembled WGS sequence"/>
</dbReference>
<comment type="caution">
    <text evidence="1">The sequence shown here is derived from an EMBL/GenBank/DDBJ whole genome shotgun (WGS) entry which is preliminary data.</text>
</comment>
<proteinExistence type="predicted"/>
<organism evidence="1 2">
    <name type="scientific">Larkinella humicola</name>
    <dbReference type="NCBI Taxonomy" id="2607654"/>
    <lineage>
        <taxon>Bacteria</taxon>
        <taxon>Pseudomonadati</taxon>
        <taxon>Bacteroidota</taxon>
        <taxon>Cytophagia</taxon>
        <taxon>Cytophagales</taxon>
        <taxon>Spirosomataceae</taxon>
        <taxon>Larkinella</taxon>
    </lineage>
</organism>
<keyword evidence="2" id="KW-1185">Reference proteome</keyword>
<evidence type="ECO:0000313" key="2">
    <source>
        <dbReference type="Proteomes" id="UP000326344"/>
    </source>
</evidence>
<gene>
    <name evidence="1" type="ORF">F0P93_26195</name>
</gene>
<name>A0A5N1J811_9BACT</name>